<sequence length="118" mass="13440">MKILKQIFNLLTAIFFIVLFLGACPDPMDTNQNEFISQITNNIDFSVEDVLDFIDSSHQHHKSGSHVGFHQVEIDSFVPHTFTALGIPFCEKIEYSNFHYIYIPSICLNINPLPPSLV</sequence>
<gene>
    <name evidence="1" type="ORF">SDC9_53446</name>
</gene>
<evidence type="ECO:0008006" key="2">
    <source>
        <dbReference type="Google" id="ProtNLM"/>
    </source>
</evidence>
<accession>A0A644WTF4</accession>
<dbReference type="AlphaFoldDB" id="A0A644WTF4"/>
<protein>
    <recommendedName>
        <fullName evidence="2">Lipoprotein</fullName>
    </recommendedName>
</protein>
<evidence type="ECO:0000313" key="1">
    <source>
        <dbReference type="EMBL" id="MPM07140.1"/>
    </source>
</evidence>
<name>A0A644WTF4_9ZZZZ</name>
<dbReference type="PROSITE" id="PS51257">
    <property type="entry name" value="PROKAR_LIPOPROTEIN"/>
    <property type="match status" value="1"/>
</dbReference>
<reference evidence="1" key="1">
    <citation type="submission" date="2019-08" db="EMBL/GenBank/DDBJ databases">
        <authorList>
            <person name="Kucharzyk K."/>
            <person name="Murdoch R.W."/>
            <person name="Higgins S."/>
            <person name="Loffler F."/>
        </authorList>
    </citation>
    <scope>NUCLEOTIDE SEQUENCE</scope>
</reference>
<comment type="caution">
    <text evidence="1">The sequence shown here is derived from an EMBL/GenBank/DDBJ whole genome shotgun (WGS) entry which is preliminary data.</text>
</comment>
<proteinExistence type="predicted"/>
<organism evidence="1">
    <name type="scientific">bioreactor metagenome</name>
    <dbReference type="NCBI Taxonomy" id="1076179"/>
    <lineage>
        <taxon>unclassified sequences</taxon>
        <taxon>metagenomes</taxon>
        <taxon>ecological metagenomes</taxon>
    </lineage>
</organism>
<dbReference type="EMBL" id="VSSQ01001304">
    <property type="protein sequence ID" value="MPM07140.1"/>
    <property type="molecule type" value="Genomic_DNA"/>
</dbReference>